<dbReference type="Proteomes" id="UP000037069">
    <property type="component" value="Unassembled WGS sequence"/>
</dbReference>
<sequence>MNAEGFYVNSCHIGPFHGGLFQPLPELLRLPIVYLTRMCLFSYRCTDPCTITLVKFLSYPSSCLDSSPLGNDRCFETSSILHQQRNRQSLVRAKSRAKPKISQDKVLQILNSCEIIKKKAKDKFDHYRQTRGIDSYLPRDCNTPRWVLSSRIHASGGEKEMSSNDIGEETCMQQHSGDL</sequence>
<evidence type="ECO:0000313" key="2">
    <source>
        <dbReference type="EMBL" id="KNC29392.1"/>
    </source>
</evidence>
<evidence type="ECO:0000256" key="1">
    <source>
        <dbReference type="SAM" id="MobiDB-lite"/>
    </source>
</evidence>
<gene>
    <name evidence="2" type="ORF">FF38_06574</name>
</gene>
<feature type="region of interest" description="Disordered" evidence="1">
    <location>
        <begin position="153"/>
        <end position="179"/>
    </location>
</feature>
<comment type="caution">
    <text evidence="2">The sequence shown here is derived from an EMBL/GenBank/DDBJ whole genome shotgun (WGS) entry which is preliminary data.</text>
</comment>
<protein>
    <submittedName>
        <fullName evidence="2">Uncharacterized protein</fullName>
    </submittedName>
</protein>
<evidence type="ECO:0000313" key="3">
    <source>
        <dbReference type="Proteomes" id="UP000037069"/>
    </source>
</evidence>
<accession>A0A0L0CAY3</accession>
<dbReference type="EMBL" id="JRES01000668">
    <property type="protein sequence ID" value="KNC29392.1"/>
    <property type="molecule type" value="Genomic_DNA"/>
</dbReference>
<dbReference type="AlphaFoldDB" id="A0A0L0CAY3"/>
<name>A0A0L0CAY3_LUCCU</name>
<keyword evidence="3" id="KW-1185">Reference proteome</keyword>
<proteinExistence type="predicted"/>
<reference evidence="2 3" key="1">
    <citation type="journal article" date="2015" name="Nat. Commun.">
        <title>Lucilia cuprina genome unlocks parasitic fly biology to underpin future interventions.</title>
        <authorList>
            <person name="Anstead C.A."/>
            <person name="Korhonen P.K."/>
            <person name="Young N.D."/>
            <person name="Hall R.S."/>
            <person name="Jex A.R."/>
            <person name="Murali S.C."/>
            <person name="Hughes D.S."/>
            <person name="Lee S.F."/>
            <person name="Perry T."/>
            <person name="Stroehlein A.J."/>
            <person name="Ansell B.R."/>
            <person name="Breugelmans B."/>
            <person name="Hofmann A."/>
            <person name="Qu J."/>
            <person name="Dugan S."/>
            <person name="Lee S.L."/>
            <person name="Chao H."/>
            <person name="Dinh H."/>
            <person name="Han Y."/>
            <person name="Doddapaneni H.V."/>
            <person name="Worley K.C."/>
            <person name="Muzny D.M."/>
            <person name="Ioannidis P."/>
            <person name="Waterhouse R.M."/>
            <person name="Zdobnov E.M."/>
            <person name="James P.J."/>
            <person name="Bagnall N.H."/>
            <person name="Kotze A.C."/>
            <person name="Gibbs R.A."/>
            <person name="Richards S."/>
            <person name="Batterham P."/>
            <person name="Gasser R.B."/>
        </authorList>
    </citation>
    <scope>NUCLEOTIDE SEQUENCE [LARGE SCALE GENOMIC DNA]</scope>
    <source>
        <strain evidence="2 3">LS</strain>
        <tissue evidence="2">Full body</tissue>
    </source>
</reference>
<organism evidence="2 3">
    <name type="scientific">Lucilia cuprina</name>
    <name type="common">Green bottle fly</name>
    <name type="synonym">Australian sheep blowfly</name>
    <dbReference type="NCBI Taxonomy" id="7375"/>
    <lineage>
        <taxon>Eukaryota</taxon>
        <taxon>Metazoa</taxon>
        <taxon>Ecdysozoa</taxon>
        <taxon>Arthropoda</taxon>
        <taxon>Hexapoda</taxon>
        <taxon>Insecta</taxon>
        <taxon>Pterygota</taxon>
        <taxon>Neoptera</taxon>
        <taxon>Endopterygota</taxon>
        <taxon>Diptera</taxon>
        <taxon>Brachycera</taxon>
        <taxon>Muscomorpha</taxon>
        <taxon>Oestroidea</taxon>
        <taxon>Calliphoridae</taxon>
        <taxon>Luciliinae</taxon>
        <taxon>Lucilia</taxon>
    </lineage>
</organism>